<dbReference type="SUPFAM" id="SSF55073">
    <property type="entry name" value="Nucleotide cyclase"/>
    <property type="match status" value="1"/>
</dbReference>
<dbReference type="Pfam" id="PF05226">
    <property type="entry name" value="CHASE2"/>
    <property type="match status" value="1"/>
</dbReference>
<dbReference type="STRING" id="1799789.AX660_10560"/>
<dbReference type="InterPro" id="IPR029787">
    <property type="entry name" value="Nucleotide_cyclase"/>
</dbReference>
<proteinExistence type="predicted"/>
<accession>A0A136A5A0</accession>
<protein>
    <recommendedName>
        <fullName evidence="2">Guanylate cyclase domain-containing protein</fullName>
    </recommendedName>
</protein>
<evidence type="ECO:0000256" key="1">
    <source>
        <dbReference type="SAM" id="Phobius"/>
    </source>
</evidence>
<organism evidence="3 4">
    <name type="scientific">Paraglaciecola hydrolytica</name>
    <dbReference type="NCBI Taxonomy" id="1799789"/>
    <lineage>
        <taxon>Bacteria</taxon>
        <taxon>Pseudomonadati</taxon>
        <taxon>Pseudomonadota</taxon>
        <taxon>Gammaproteobacteria</taxon>
        <taxon>Alteromonadales</taxon>
        <taxon>Alteromonadaceae</taxon>
        <taxon>Paraglaciecola</taxon>
    </lineage>
</organism>
<evidence type="ECO:0000313" key="3">
    <source>
        <dbReference type="EMBL" id="KXI30401.1"/>
    </source>
</evidence>
<dbReference type="Pfam" id="PF00211">
    <property type="entry name" value="Guanylate_cyc"/>
    <property type="match status" value="1"/>
</dbReference>
<feature type="transmembrane region" description="Helical" evidence="1">
    <location>
        <begin position="397"/>
        <end position="420"/>
    </location>
</feature>
<keyword evidence="1" id="KW-1133">Transmembrane helix</keyword>
<reference evidence="4" key="1">
    <citation type="submission" date="2016-02" db="EMBL/GenBank/DDBJ databases">
        <authorList>
            <person name="Schultz-Johansen M."/>
            <person name="Glaring M.A."/>
            <person name="Bech P.K."/>
            <person name="Stougaard P."/>
        </authorList>
    </citation>
    <scope>NUCLEOTIDE SEQUENCE [LARGE SCALE GENOMIC DNA]</scope>
    <source>
        <strain evidence="4">S66</strain>
    </source>
</reference>
<feature type="transmembrane region" description="Helical" evidence="1">
    <location>
        <begin position="426"/>
        <end position="447"/>
    </location>
</feature>
<evidence type="ECO:0000313" key="4">
    <source>
        <dbReference type="Proteomes" id="UP000070299"/>
    </source>
</evidence>
<dbReference type="InterPro" id="IPR001054">
    <property type="entry name" value="A/G_cyclase"/>
</dbReference>
<dbReference type="Proteomes" id="UP000070299">
    <property type="component" value="Unassembled WGS sequence"/>
</dbReference>
<dbReference type="GO" id="GO:0004016">
    <property type="term" value="F:adenylate cyclase activity"/>
    <property type="evidence" value="ECO:0007669"/>
    <property type="project" value="UniProtKB-ARBA"/>
</dbReference>
<evidence type="ECO:0000259" key="2">
    <source>
        <dbReference type="PROSITE" id="PS50125"/>
    </source>
</evidence>
<dbReference type="RefSeq" id="WP_082768776.1">
    <property type="nucleotide sequence ID" value="NZ_LSNE01000003.1"/>
</dbReference>
<keyword evidence="1" id="KW-0472">Membrane</keyword>
<dbReference type="SMART" id="SM00044">
    <property type="entry name" value="CYCc"/>
    <property type="match status" value="1"/>
</dbReference>
<dbReference type="InterPro" id="IPR050697">
    <property type="entry name" value="Adenylyl/Guanylyl_Cyclase_3/4"/>
</dbReference>
<dbReference type="SMART" id="SM01080">
    <property type="entry name" value="CHASE2"/>
    <property type="match status" value="1"/>
</dbReference>
<comment type="caution">
    <text evidence="3">The sequence shown here is derived from an EMBL/GenBank/DDBJ whole genome shotgun (WGS) entry which is preliminary data.</text>
</comment>
<dbReference type="GO" id="GO:0035556">
    <property type="term" value="P:intracellular signal transduction"/>
    <property type="evidence" value="ECO:0007669"/>
    <property type="project" value="InterPro"/>
</dbReference>
<feature type="transmembrane region" description="Helical" evidence="1">
    <location>
        <begin position="370"/>
        <end position="390"/>
    </location>
</feature>
<feature type="domain" description="Guanylate cyclase" evidence="2">
    <location>
        <begin position="488"/>
        <end position="620"/>
    </location>
</feature>
<dbReference type="Gene3D" id="3.30.70.1230">
    <property type="entry name" value="Nucleotide cyclase"/>
    <property type="match status" value="1"/>
</dbReference>
<dbReference type="CDD" id="cd07302">
    <property type="entry name" value="CHD"/>
    <property type="match status" value="1"/>
</dbReference>
<dbReference type="InterPro" id="IPR007890">
    <property type="entry name" value="CHASE2"/>
</dbReference>
<dbReference type="EMBL" id="LSNE01000003">
    <property type="protein sequence ID" value="KXI30401.1"/>
    <property type="molecule type" value="Genomic_DNA"/>
</dbReference>
<name>A0A136A5A0_9ALTE</name>
<dbReference type="PANTHER" id="PTHR43081">
    <property type="entry name" value="ADENYLATE CYCLASE, TERMINAL-DIFFERENTIATION SPECIFIC-RELATED"/>
    <property type="match status" value="1"/>
</dbReference>
<dbReference type="AlphaFoldDB" id="A0A136A5A0"/>
<sequence length="741" mass="82711">MPSHLLVKKLKRSLRYFVPTLMLVAVLLFQLLEVSFFQLPRERIDGLIYDLKVKRLPPWPASVTNIQIVDIDEFSLANIGRMPWSREIFAELTQKLTALGAIVISYDVLFAEPQINPAVAVLASLEQELAQHQREMLLQQFDYDQQFVTALANTEAVLSVLLHQDKDSKTLQALRVGVLSADGVAQTQIEAITGVPQYSGYAGLLPSLAEVVAGQGYMNSFEDADGFVRRVALIAELDGQLYPSLALEAFRVYSLIEQVIPTWQNLSKQAYLQGLRIGNTWVATDNQAKIFVPFRGQARTYPYTSAAAILNDEIQDQRFDQAVVFVGTSATGLADLRATPVALGFPGVEIHATVFDALIAPQFIPHQPDWWAEVMLLQLLVIGILCLCLLGERSPLVTSVFALLLLVVVIGVNLLLWYQFFIYLPLFSVLLLTLLLAVFYISSGFFLENKKRRQVKAVFDQYVPPAHIDRILQNPESVTLAGEKKELSVLFSDIRGFTSISETMTAGELKLWLNQFFSPITRCILEGDGTIDKYVGDMVMAFWGAPLDEPQHANKAVAAAFSMLQELETLNLTFVAQNKPLAHIGIGINTGEMNVGDMGSDFRRSYTVIGDAVNLGSRLEGLTKFYGVDILVGEFTRAQAQDFSYLLIDKVKVKGKDAPVTIYSPLAVHLSQTQQKACNDFNHILECYFSRQFTQAQAELSTLSPDFSNRHLIALYEQRIQHFLQEPPPDDWDGSFTHTSK</sequence>
<keyword evidence="1" id="KW-0812">Transmembrane</keyword>
<keyword evidence="4" id="KW-1185">Reference proteome</keyword>
<dbReference type="PANTHER" id="PTHR43081:SF1">
    <property type="entry name" value="ADENYLATE CYCLASE, TERMINAL-DIFFERENTIATION SPECIFIC"/>
    <property type="match status" value="1"/>
</dbReference>
<gene>
    <name evidence="3" type="ORF">AX660_10560</name>
</gene>
<dbReference type="PROSITE" id="PS50125">
    <property type="entry name" value="GUANYLATE_CYCLASE_2"/>
    <property type="match status" value="1"/>
</dbReference>
<dbReference type="OrthoDB" id="9806704at2"/>
<dbReference type="GO" id="GO:0006171">
    <property type="term" value="P:cAMP biosynthetic process"/>
    <property type="evidence" value="ECO:0007669"/>
    <property type="project" value="TreeGrafter"/>
</dbReference>